<dbReference type="EMBL" id="JBHRSK010000004">
    <property type="protein sequence ID" value="MFC2967674.1"/>
    <property type="molecule type" value="Genomic_DNA"/>
</dbReference>
<evidence type="ECO:0000313" key="2">
    <source>
        <dbReference type="Proteomes" id="UP001595443"/>
    </source>
</evidence>
<reference evidence="2" key="1">
    <citation type="journal article" date="2019" name="Int. J. Syst. Evol. Microbiol.">
        <title>The Global Catalogue of Microorganisms (GCM) 10K type strain sequencing project: providing services to taxonomists for standard genome sequencing and annotation.</title>
        <authorList>
            <consortium name="The Broad Institute Genomics Platform"/>
            <consortium name="The Broad Institute Genome Sequencing Center for Infectious Disease"/>
            <person name="Wu L."/>
            <person name="Ma J."/>
        </authorList>
    </citation>
    <scope>NUCLEOTIDE SEQUENCE [LARGE SCALE GENOMIC DNA]</scope>
    <source>
        <strain evidence="2">KCTC 62192</strain>
    </source>
</reference>
<proteinExistence type="predicted"/>
<comment type="caution">
    <text evidence="1">The sequence shown here is derived from an EMBL/GenBank/DDBJ whole genome shotgun (WGS) entry which is preliminary data.</text>
</comment>
<keyword evidence="2" id="KW-1185">Reference proteome</keyword>
<dbReference type="Proteomes" id="UP001595443">
    <property type="component" value="Unassembled WGS sequence"/>
</dbReference>
<protein>
    <submittedName>
        <fullName evidence="1">Uncharacterized protein</fullName>
    </submittedName>
</protein>
<name>A0ABV7AE87_9RHOB</name>
<evidence type="ECO:0000313" key="1">
    <source>
        <dbReference type="EMBL" id="MFC2967674.1"/>
    </source>
</evidence>
<accession>A0ABV7AE87</accession>
<sequence length="42" mass="4437">MSKIRPNWPAQCGAPIGFEMETKCRHLAGVAVAEALPGEAAK</sequence>
<gene>
    <name evidence="1" type="ORF">ACFOES_06175</name>
</gene>
<organism evidence="1 2">
    <name type="scientific">Acidimangrovimonas pyrenivorans</name>
    <dbReference type="NCBI Taxonomy" id="2030798"/>
    <lineage>
        <taxon>Bacteria</taxon>
        <taxon>Pseudomonadati</taxon>
        <taxon>Pseudomonadota</taxon>
        <taxon>Alphaproteobacteria</taxon>
        <taxon>Rhodobacterales</taxon>
        <taxon>Paracoccaceae</taxon>
        <taxon>Acidimangrovimonas</taxon>
    </lineage>
</organism>